<proteinExistence type="predicted"/>
<protein>
    <submittedName>
        <fullName evidence="1">Unannotated protein</fullName>
    </submittedName>
</protein>
<reference evidence="1" key="1">
    <citation type="submission" date="2020-05" db="EMBL/GenBank/DDBJ databases">
        <authorList>
            <person name="Chiriac C."/>
            <person name="Salcher M."/>
            <person name="Ghai R."/>
            <person name="Kavagutti S V."/>
        </authorList>
    </citation>
    <scope>NUCLEOTIDE SEQUENCE</scope>
</reference>
<evidence type="ECO:0000313" key="1">
    <source>
        <dbReference type="EMBL" id="CAB4819138.1"/>
    </source>
</evidence>
<gene>
    <name evidence="1" type="ORF">UFOPK3124_00943</name>
</gene>
<organism evidence="1">
    <name type="scientific">freshwater metagenome</name>
    <dbReference type="NCBI Taxonomy" id="449393"/>
    <lineage>
        <taxon>unclassified sequences</taxon>
        <taxon>metagenomes</taxon>
        <taxon>ecological metagenomes</taxon>
    </lineage>
</organism>
<name>A0A6J6ZJ77_9ZZZZ</name>
<dbReference type="AlphaFoldDB" id="A0A6J6ZJ77"/>
<accession>A0A6J6ZJ77</accession>
<dbReference type="EMBL" id="CAFAAY010000078">
    <property type="protein sequence ID" value="CAB4819138.1"/>
    <property type="molecule type" value="Genomic_DNA"/>
</dbReference>
<sequence>MVCPVSAVNPASGRCRFRERLQFMSPGTFRALKRDVEGMTDGQNAWHLFSISFTLESIENWKRTT</sequence>